<dbReference type="AlphaFoldDB" id="A0A9Q7ZKT1"/>
<accession>A0A9Q7ZKT1</accession>
<feature type="transmembrane region" description="Helical" evidence="1">
    <location>
        <begin position="6"/>
        <end position="23"/>
    </location>
</feature>
<dbReference type="Pfam" id="PF13018">
    <property type="entry name" value="ESPR"/>
    <property type="match status" value="1"/>
</dbReference>
<reference evidence="3 4" key="1">
    <citation type="submission" date="2018-06" db="EMBL/GenBank/DDBJ databases">
        <authorList>
            <consortium name="Pathogen Informatics"/>
            <person name="Doyle S."/>
        </authorList>
    </citation>
    <scope>NUCLEOTIDE SEQUENCE [LARGE SCALE GENOMIC DNA]</scope>
    <source>
        <strain evidence="3 4">NCTC8782</strain>
    </source>
</reference>
<evidence type="ECO:0000313" key="3">
    <source>
        <dbReference type="EMBL" id="SUX77773.1"/>
    </source>
</evidence>
<keyword evidence="1" id="KW-0812">Transmembrane</keyword>
<protein>
    <submittedName>
        <fullName evidence="3">Autotransporter adhesin</fullName>
    </submittedName>
</protein>
<comment type="caution">
    <text evidence="3">The sequence shown here is derived from an EMBL/GenBank/DDBJ whole genome shotgun (WGS) entry which is preliminary data.</text>
</comment>
<evidence type="ECO:0000256" key="1">
    <source>
        <dbReference type="SAM" id="Phobius"/>
    </source>
</evidence>
<dbReference type="Proteomes" id="UP000255286">
    <property type="component" value="Unassembled WGS sequence"/>
</dbReference>
<feature type="domain" description="ESPR" evidence="2">
    <location>
        <begin position="1"/>
        <end position="48"/>
    </location>
</feature>
<name>A0A9Q7ZKT1_9ENTR</name>
<evidence type="ECO:0000313" key="4">
    <source>
        <dbReference type="Proteomes" id="UP000255286"/>
    </source>
</evidence>
<keyword evidence="1" id="KW-0472">Membrane</keyword>
<dbReference type="EMBL" id="UIGT01000001">
    <property type="protein sequence ID" value="SUX77773.1"/>
    <property type="molecule type" value="Genomic_DNA"/>
</dbReference>
<keyword evidence="1" id="KW-1133">Transmembrane helix</keyword>
<proteinExistence type="predicted"/>
<dbReference type="RefSeq" id="WP_147293140.1">
    <property type="nucleotide sequence ID" value="NZ_UIGT01000001.1"/>
</dbReference>
<feature type="transmembrane region" description="Helical" evidence="1">
    <location>
        <begin position="35"/>
        <end position="55"/>
    </location>
</feature>
<evidence type="ECO:0000259" key="2">
    <source>
        <dbReference type="Pfam" id="PF13018"/>
    </source>
</evidence>
<gene>
    <name evidence="3" type="ORF">NCTC8782_00204</name>
</gene>
<dbReference type="InterPro" id="IPR024973">
    <property type="entry name" value="ESPR"/>
</dbReference>
<organism evidence="3 4">
    <name type="scientific">Citrobacter youngae</name>
    <dbReference type="NCBI Taxonomy" id="133448"/>
    <lineage>
        <taxon>Bacteria</taxon>
        <taxon>Pseudomonadati</taxon>
        <taxon>Pseudomonadota</taxon>
        <taxon>Gammaproteobacteria</taxon>
        <taxon>Enterobacterales</taxon>
        <taxon>Enterobacteriaceae</taxon>
        <taxon>Citrobacter</taxon>
        <taxon>Citrobacter freundii complex</taxon>
    </lineage>
</organism>
<sequence length="199" mass="21287">MNKVYSIIWNAALGIWVVVSELTRGKKKSSSRKTVAVLAASALSGATMMASAAQITTTGDRNISDDFQNGISAGVYQVPHDYGFLYENNTTSQTLNISGAIPTINPGQSGVVESTTISELLRTGKITLQATSPGQGAKTITTAEELAEYLTYNQSATPSQSENFEVVDPAFPDGTETIKVYDTNVLSRFLTKSVMLPTY</sequence>